<feature type="transmembrane region" description="Helical" evidence="15">
    <location>
        <begin position="472"/>
        <end position="489"/>
    </location>
</feature>
<keyword evidence="13" id="KW-0325">Glycoprotein</keyword>
<dbReference type="SUPFAM" id="SSF53254">
    <property type="entry name" value="Phosphoglycerate mutase-like"/>
    <property type="match status" value="1"/>
</dbReference>
<organism evidence="17 18">
    <name type="scientific">Brassica rapa subsp. trilocularis</name>
    <dbReference type="NCBI Taxonomy" id="1813537"/>
    <lineage>
        <taxon>Eukaryota</taxon>
        <taxon>Viridiplantae</taxon>
        <taxon>Streptophyta</taxon>
        <taxon>Embryophyta</taxon>
        <taxon>Tracheophyta</taxon>
        <taxon>Spermatophyta</taxon>
        <taxon>Magnoliopsida</taxon>
        <taxon>eudicotyledons</taxon>
        <taxon>Gunneridae</taxon>
        <taxon>Pentapetalae</taxon>
        <taxon>rosids</taxon>
        <taxon>malvids</taxon>
        <taxon>Brassicales</taxon>
        <taxon>Brassicaceae</taxon>
        <taxon>Brassiceae</taxon>
        <taxon>Brassica</taxon>
    </lineage>
</organism>
<feature type="transmembrane region" description="Helical" evidence="15">
    <location>
        <begin position="1616"/>
        <end position="1637"/>
    </location>
</feature>
<evidence type="ECO:0000256" key="7">
    <source>
        <dbReference type="ARBA" id="ARBA00022729"/>
    </source>
</evidence>
<feature type="transmembrane region" description="Helical" evidence="15">
    <location>
        <begin position="1172"/>
        <end position="1194"/>
    </location>
</feature>
<dbReference type="InterPro" id="IPR013078">
    <property type="entry name" value="His_Pase_superF_clade-1"/>
</dbReference>
<dbReference type="PANTHER" id="PTHR45727">
    <property type="entry name" value="NPC INTRACELLULAR CHOLESTEROL TRANSPORTER 1"/>
    <property type="match status" value="1"/>
</dbReference>
<feature type="transmembrane region" description="Helical" evidence="15">
    <location>
        <begin position="1717"/>
        <end position="1740"/>
    </location>
</feature>
<dbReference type="CDD" id="cd07067">
    <property type="entry name" value="HP_PGM_like"/>
    <property type="match status" value="1"/>
</dbReference>
<evidence type="ECO:0000256" key="13">
    <source>
        <dbReference type="ARBA" id="ARBA00023180"/>
    </source>
</evidence>
<feature type="transmembrane region" description="Helical" evidence="15">
    <location>
        <begin position="1993"/>
        <end position="2016"/>
    </location>
</feature>
<evidence type="ECO:0000256" key="11">
    <source>
        <dbReference type="ARBA" id="ARBA00023157"/>
    </source>
</evidence>
<dbReference type="InterPro" id="IPR004765">
    <property type="entry name" value="NPC1-like"/>
</dbReference>
<feature type="transmembrane region" description="Helical" evidence="15">
    <location>
        <begin position="501"/>
        <end position="522"/>
    </location>
</feature>
<evidence type="ECO:0000313" key="17">
    <source>
        <dbReference type="EMBL" id="KAG5390307.1"/>
    </source>
</evidence>
<feature type="transmembrane region" description="Helical" evidence="15">
    <location>
        <begin position="284"/>
        <end position="305"/>
    </location>
</feature>
<dbReference type="SMART" id="SM00855">
    <property type="entry name" value="PGAM"/>
    <property type="match status" value="1"/>
</dbReference>
<keyword evidence="18" id="KW-1185">Reference proteome</keyword>
<comment type="similarity">
    <text evidence="2">Belongs to the patched family.</text>
</comment>
<keyword evidence="14" id="KW-0753">Steroid metabolism</keyword>
<comment type="caution">
    <text evidence="17">The sequence shown here is derived from an EMBL/GenBank/DDBJ whole genome shotgun (WGS) entry which is preliminary data.</text>
</comment>
<feature type="transmembrane region" description="Helical" evidence="15">
    <location>
        <begin position="1644"/>
        <end position="1670"/>
    </location>
</feature>
<dbReference type="NCBIfam" id="TIGR00917">
    <property type="entry name" value="2A060601"/>
    <property type="match status" value="1"/>
</dbReference>
<dbReference type="Proteomes" id="UP000823674">
    <property type="component" value="Chromosome A08"/>
</dbReference>
<keyword evidence="4" id="KW-0813">Transport</keyword>
<feature type="domain" description="SSD" evidence="16">
    <location>
        <begin position="1507"/>
        <end position="1670"/>
    </location>
</feature>
<dbReference type="CDD" id="cd13136">
    <property type="entry name" value="MATE_DinF_like"/>
    <property type="match status" value="1"/>
</dbReference>
<evidence type="ECO:0000256" key="2">
    <source>
        <dbReference type="ARBA" id="ARBA00005585"/>
    </source>
</evidence>
<dbReference type="Pfam" id="PF22314">
    <property type="entry name" value="NPC1_MLD"/>
    <property type="match status" value="1"/>
</dbReference>
<evidence type="ECO:0000313" key="18">
    <source>
        <dbReference type="Proteomes" id="UP000823674"/>
    </source>
</evidence>
<dbReference type="PANTHER" id="PTHR45727:SF8">
    <property type="entry name" value="PATCHED FAMILY PROTEIN"/>
    <property type="match status" value="1"/>
</dbReference>
<dbReference type="Pfam" id="PF16414">
    <property type="entry name" value="NPC1_N"/>
    <property type="match status" value="2"/>
</dbReference>
<dbReference type="InterPro" id="IPR044644">
    <property type="entry name" value="DinF-like"/>
</dbReference>
<keyword evidence="10 15" id="KW-0472">Membrane</keyword>
<dbReference type="PROSITE" id="PS50156">
    <property type="entry name" value="SSD"/>
    <property type="match status" value="1"/>
</dbReference>
<feature type="transmembrane region" description="Helical" evidence="15">
    <location>
        <begin position="436"/>
        <end position="460"/>
    </location>
</feature>
<feature type="transmembrane region" description="Helical" evidence="15">
    <location>
        <begin position="1541"/>
        <end position="1564"/>
    </location>
</feature>
<evidence type="ECO:0000256" key="5">
    <source>
        <dbReference type="ARBA" id="ARBA00022548"/>
    </source>
</evidence>
<keyword evidence="9" id="KW-0443">Lipid metabolism</keyword>
<protein>
    <recommendedName>
        <fullName evidence="15">Protein DETOXIFICATION</fullName>
    </recommendedName>
    <alternativeName>
        <fullName evidence="15">Multidrug and toxic compound extrusion protein</fullName>
    </alternativeName>
</protein>
<dbReference type="NCBIfam" id="TIGR00797">
    <property type="entry name" value="matE"/>
    <property type="match status" value="1"/>
</dbReference>
<dbReference type="Gene3D" id="1.20.1640.10">
    <property type="entry name" value="Multidrug efflux transporter AcrB transmembrane domain"/>
    <property type="match status" value="2"/>
</dbReference>
<feature type="transmembrane region" description="Helical" evidence="15">
    <location>
        <begin position="210"/>
        <end position="232"/>
    </location>
</feature>
<gene>
    <name evidence="17" type="primary">A08p032320.1_BraROA</name>
    <name evidence="17" type="ORF">IGI04_031848</name>
</gene>
<evidence type="ECO:0000256" key="10">
    <source>
        <dbReference type="ARBA" id="ARBA00023136"/>
    </source>
</evidence>
<feature type="transmembrane region" description="Helical" evidence="15">
    <location>
        <begin position="2023"/>
        <end position="2045"/>
    </location>
</feature>
<dbReference type="InterPro" id="IPR032190">
    <property type="entry name" value="NPC1_N"/>
</dbReference>
<evidence type="ECO:0000256" key="14">
    <source>
        <dbReference type="ARBA" id="ARBA00023221"/>
    </source>
</evidence>
<dbReference type="EMBL" id="JADBGQ010000007">
    <property type="protein sequence ID" value="KAG5390307.1"/>
    <property type="molecule type" value="Genomic_DNA"/>
</dbReference>
<feature type="transmembrane region" description="Helical" evidence="15">
    <location>
        <begin position="1262"/>
        <end position="1281"/>
    </location>
</feature>
<dbReference type="InterPro" id="IPR000731">
    <property type="entry name" value="SSD"/>
</dbReference>
<evidence type="ECO:0000256" key="4">
    <source>
        <dbReference type="ARBA" id="ARBA00022448"/>
    </source>
</evidence>
<comment type="subcellular location">
    <subcellularLocation>
        <location evidence="1">Endomembrane system</location>
        <topology evidence="1">Multi-pass membrane protein</topology>
    </subcellularLocation>
</comment>
<feature type="transmembrane region" description="Helical" evidence="15">
    <location>
        <begin position="252"/>
        <end position="272"/>
    </location>
</feature>
<dbReference type="Pfam" id="PF00300">
    <property type="entry name" value="His_Phos_1"/>
    <property type="match status" value="1"/>
</dbReference>
<keyword evidence="7" id="KW-0732">Signal</keyword>
<evidence type="ECO:0000256" key="9">
    <source>
        <dbReference type="ARBA" id="ARBA00023098"/>
    </source>
</evidence>
<dbReference type="InterPro" id="IPR002528">
    <property type="entry name" value="MATE_fam"/>
</dbReference>
<evidence type="ECO:0000256" key="15">
    <source>
        <dbReference type="RuleBase" id="RU004914"/>
    </source>
</evidence>
<evidence type="ECO:0000259" key="16">
    <source>
        <dbReference type="PROSITE" id="PS50156"/>
    </source>
</evidence>
<dbReference type="InterPro" id="IPR053958">
    <property type="entry name" value="HMGCR/SNAP/NPC1-like_SSD"/>
</dbReference>
<feature type="transmembrane region" description="Helical" evidence="15">
    <location>
        <begin position="2095"/>
        <end position="2120"/>
    </location>
</feature>
<feature type="transmembrane region" description="Helical" evidence="15">
    <location>
        <begin position="1576"/>
        <end position="1596"/>
    </location>
</feature>
<comment type="similarity">
    <text evidence="3 15">Belongs to the multi antimicrobial extrusion (MATE) (TC 2.A.66.1) family.</text>
</comment>
<keyword evidence="11" id="KW-1015">Disulfide bond</keyword>
<name>A0ABQ7LUR6_BRACM</name>
<feature type="transmembrane region" description="Helical" evidence="15">
    <location>
        <begin position="2051"/>
        <end position="2074"/>
    </location>
</feature>
<evidence type="ECO:0000256" key="1">
    <source>
        <dbReference type="ARBA" id="ARBA00004127"/>
    </source>
</evidence>
<accession>A0ABQ7LUR6</accession>
<feature type="transmembrane region" description="Helical" evidence="15">
    <location>
        <begin position="311"/>
        <end position="335"/>
    </location>
</feature>
<evidence type="ECO:0000256" key="3">
    <source>
        <dbReference type="ARBA" id="ARBA00010199"/>
    </source>
</evidence>
<keyword evidence="5" id="KW-0153">Cholesterol metabolism</keyword>
<evidence type="ECO:0000256" key="8">
    <source>
        <dbReference type="ARBA" id="ARBA00022989"/>
    </source>
</evidence>
<evidence type="ECO:0000256" key="12">
    <source>
        <dbReference type="ARBA" id="ARBA00023166"/>
    </source>
</evidence>
<sequence length="2148" mass="234337">MSGWEMESTGSARLVGGNQVSLPLTTTTHHRFAKVKSQGNFQPRNDVFAPQAYSLHANPHSVSPFVTRRKSQINSDCGVFKLEEEEDDSLPEVNGVHSGNSRPVDVKRELVMLSLPAIAGQAIDPLTLLMETAYIGRLGSVELGSAAVSMSIFNTISKLFNIPLLSVSTSFVAEDIAKVAAQDLAEEDMHGDRPSQGLAERKQLSSVSTALVLAIGIGIFEALALSLLSGPFLRLMGVQSTSEMFNPARQFLVLRALGAPAYVVSLALQGIFRGFKDTKTPVYCLGLYSLSPTILLISIGSLISVTQFKMGVAGAAISSVISQYTVTILMILLLNKRVILLPPKLGSLKFGDYLKSGGFVLGRTLSVLMTMTVATSMAARQGAFAMAAHQICMQVWLAVSMLTDALASSGQALIASSASKRDFEGVKEVTTFVLKIGVVTGIALAIVLGMSFSSIAGLFSKDPEVLQIVRKGVLFVAATQPITALAFIFDGLHYGMSDFPYAAWSMMVVGGISSAFMLYAPAGLGLSGVWVGLSMFMGFRMVAGFGRLMWKKGPWWFMHTTSCLKAACERETCPVFNLLHIIPLIRGIRQVIAAACLVFCREKMEDSSASFVGNRYWVLRHGKSIPNERGLIVSSMENGVLPEYQLAPDGVAQAQLAGQSFLKQLEESKISLDKVRICYSPFSRTTHTAKVVAQVLNIPFDSPQCKMMETLRERYFGPTFELKSHDKYQEIWDLDEKDPFMGPEGGESADDVVSRLATAMLSMEAEFQRCAILVVSHGDPLQMLQNIMHSAKQHSGGDLGGLAERIQKSRVASVLSQHRKFALLTGELRPLSKGVGNLLFFVPKWKTGRIASIQYQNDKTTSRKILLRHAIVVVDRRVMISFSVLVSSAELISSLNTHSALRHSNDYCAMYDICGQRTDGKVLNCPYGSPSVKPDELFSAKIQSLCPTITGNVCCTETQFDTLRSQVQQAVPFLVGCPACLRNFLNLFCELSCSPNQSLFINVTSVAEVGGNLTVDGIDYHITDMFGEGLYESCKEVKFGTMNTRAINFVGGGAQNFRGAPPQSVSRPSCIDVLSLFSSLLLLFSEWFAFIGQKAPPGFPGSPYAINFKSSSPELSAMAPMNLSTYSCGDTSLGCSCGDCPSSPACSSPEPLPPPHEEDSCSFRIGPLKVRCIELSMALLYIVLVSSFFGWAVFSRTRDITQPDGSSESLVRLLEGDGINSELKESTLGVKGKRHAHLSPVQRYMATFYKSYGSWIARNPSLVLFISVAIVLALSSGLLHFKVETRPEKLWVGPSSKAAEEKKFFDSHLSPFYRIEQLILATVPDPKTGKAPSIVTEENILLLFDIQEKVDQIRGNYSGSEVPLTDICLKPLGEDCGTQSILQYFKMDVGNYDEYGGVEHAEYCFQHYTSSELCLSAFQAPVDPSAVLGGFSGSNYSEATAFVITYPVNNIVGDSSNENARAIAWEKSFIQLAKEELLSMVQSNNLTLSFSSESSIEEELKRESTADVITIAASYLVMFVYISVTLGDAPQFCTFFISSKVLLGLSGVVLVLLSVLGSVGFFSALGVKSTLIIMEVIPFLVLAVGVDNMCILVRAVKRQPRDISLEDRISSALVEVGPSITLASLSEVLAFAVGAFVPMPACRIFSMFAALAILLDFFLQITAFVALIVFDCKRAADNRIDCFPCVKVSSSSEESVEGGSEPGFLERYMKEVHAPVLGLWVVKMVVVAVFLAFALASIALSPRLETGLEQKIVLPRDSYLQDYFDSLAEYLRVGPPLYFVVKDYNYSLESRHTNQLCSISQCNSNSLLNEISRASQTPETSYIAKPAASWLDDFLVWLSPEAFGCCRKFTNGSYCPPDDQPPCCTADDDICSLDGICKDCTTCFRHSDLVRDRPSTAQFREKLPWFLNALPSADCAKGGHGAYTNSVDLKGYETGVIQASEFRTYHTPLNSQGDYVNSLRAAREFSSRISNLLKIEIFPYSVFYIFFEQYLNIWTVALTNLAIALGAIFVVCLLITSSAWSSAIIVLVLVMILADLMGVMVVLGIQLNAVSVVNLIMSIGIAVEFCVHISHAFLMSNGNREQRARKALETMGASVYYFQMYLALVIIGFLHGLVFLPVILSLAGPPQIYLDTEEEEQGRDGASSSLLN</sequence>
<feature type="transmembrane region" description="Helical" evidence="15">
    <location>
        <begin position="395"/>
        <end position="415"/>
    </location>
</feature>
<feature type="transmembrane region" description="Helical" evidence="15">
    <location>
        <begin position="528"/>
        <end position="550"/>
    </location>
</feature>
<keyword evidence="12" id="KW-1207">Sterol metabolism</keyword>
<reference evidence="17 18" key="1">
    <citation type="submission" date="2021-03" db="EMBL/GenBank/DDBJ databases">
        <authorList>
            <person name="King G.J."/>
            <person name="Bancroft I."/>
            <person name="Baten A."/>
            <person name="Bloomfield J."/>
            <person name="Borpatragohain P."/>
            <person name="He Z."/>
            <person name="Irish N."/>
            <person name="Irwin J."/>
            <person name="Liu K."/>
            <person name="Mauleon R.P."/>
            <person name="Moore J."/>
            <person name="Morris R."/>
            <person name="Ostergaard L."/>
            <person name="Wang B."/>
            <person name="Wells R."/>
        </authorList>
    </citation>
    <scope>NUCLEOTIDE SEQUENCE [LARGE SCALE GENOMIC DNA]</scope>
    <source>
        <strain evidence="17">R-o-18</strain>
        <tissue evidence="17">Leaf</tissue>
    </source>
</reference>
<dbReference type="InterPro" id="IPR053956">
    <property type="entry name" value="NPC1_MLD"/>
</dbReference>
<keyword evidence="8 15" id="KW-1133">Transmembrane helix</keyword>
<dbReference type="SUPFAM" id="SSF82866">
    <property type="entry name" value="Multidrug efflux transporter AcrB transmembrane domain"/>
    <property type="match status" value="2"/>
</dbReference>
<dbReference type="Pfam" id="PF01554">
    <property type="entry name" value="MatE"/>
    <property type="match status" value="2"/>
</dbReference>
<feature type="transmembrane region" description="Helical" evidence="15">
    <location>
        <begin position="1508"/>
        <end position="1529"/>
    </location>
</feature>
<dbReference type="Gene3D" id="3.40.50.1240">
    <property type="entry name" value="Phosphoglycerate mutase-like"/>
    <property type="match status" value="1"/>
</dbReference>
<dbReference type="Pfam" id="PF12349">
    <property type="entry name" value="Sterol-sensing"/>
    <property type="match status" value="1"/>
</dbReference>
<keyword evidence="6 15" id="KW-0812">Transmembrane</keyword>
<proteinExistence type="inferred from homology"/>
<feature type="transmembrane region" description="Helical" evidence="15">
    <location>
        <begin position="356"/>
        <end position="375"/>
    </location>
</feature>
<evidence type="ECO:0000256" key="6">
    <source>
        <dbReference type="ARBA" id="ARBA00022692"/>
    </source>
</evidence>
<dbReference type="InterPro" id="IPR029033">
    <property type="entry name" value="His_PPase_superfam"/>
</dbReference>